<dbReference type="Gene3D" id="1.20.58.1480">
    <property type="match status" value="1"/>
</dbReference>
<feature type="domain" description="Lon proteolytic" evidence="15">
    <location>
        <begin position="792"/>
        <end position="979"/>
    </location>
</feature>
<dbReference type="FunFam" id="3.40.50.300:FF:000021">
    <property type="entry name" value="Lon protease homolog"/>
    <property type="match status" value="1"/>
</dbReference>
<feature type="binding site" evidence="11">
    <location>
        <begin position="556"/>
        <end position="563"/>
    </location>
    <ligand>
        <name>ATP</name>
        <dbReference type="ChEBI" id="CHEBI:30616"/>
    </ligand>
</feature>
<dbReference type="InterPro" id="IPR004815">
    <property type="entry name" value="Lon_bac/euk-typ"/>
</dbReference>
<dbReference type="SUPFAM" id="SSF52540">
    <property type="entry name" value="P-loop containing nucleoside triphosphate hydrolases"/>
    <property type="match status" value="1"/>
</dbReference>
<dbReference type="FunFam" id="2.30.130.40:FF:000004">
    <property type="entry name" value="Lon protease homolog, mitochondrial"/>
    <property type="match status" value="1"/>
</dbReference>
<feature type="region of interest" description="Disordered" evidence="14">
    <location>
        <begin position="263"/>
        <end position="301"/>
    </location>
</feature>
<evidence type="ECO:0000256" key="2">
    <source>
        <dbReference type="ARBA" id="ARBA00022670"/>
    </source>
</evidence>
<dbReference type="GO" id="GO:0005524">
    <property type="term" value="F:ATP binding"/>
    <property type="evidence" value="ECO:0007669"/>
    <property type="project" value="UniProtKB-UniRule"/>
</dbReference>
<feature type="domain" description="Lon N-terminal" evidence="16">
    <location>
        <begin position="114"/>
        <end position="403"/>
    </location>
</feature>
<evidence type="ECO:0000256" key="12">
    <source>
        <dbReference type="PROSITE-ProRule" id="PRU01122"/>
    </source>
</evidence>
<dbReference type="GO" id="GO:0003697">
    <property type="term" value="F:single-stranded DNA binding"/>
    <property type="evidence" value="ECO:0007669"/>
    <property type="project" value="TreeGrafter"/>
</dbReference>
<name>A0A0J7NG97_LASNI</name>
<evidence type="ECO:0000256" key="11">
    <source>
        <dbReference type="HAMAP-Rule" id="MF_03120"/>
    </source>
</evidence>
<feature type="active site" evidence="11 12">
    <location>
        <position position="928"/>
    </location>
</feature>
<dbReference type="InterPro" id="IPR003111">
    <property type="entry name" value="Lon_prtase_N"/>
</dbReference>
<dbReference type="FunFam" id="1.20.58.1480:FF:000002">
    <property type="entry name" value="Lon protease homolog, mitochondrial"/>
    <property type="match status" value="1"/>
</dbReference>
<proteinExistence type="inferred from homology"/>
<dbReference type="PROSITE" id="PS51786">
    <property type="entry name" value="LON_PROTEOLYTIC"/>
    <property type="match status" value="1"/>
</dbReference>
<dbReference type="InterPro" id="IPR027503">
    <property type="entry name" value="Lonm_euk"/>
</dbReference>
<dbReference type="EC" id="3.4.21.53" evidence="11"/>
<dbReference type="PANTHER" id="PTHR43718">
    <property type="entry name" value="LON PROTEASE"/>
    <property type="match status" value="1"/>
</dbReference>
<dbReference type="GO" id="GO:0004252">
    <property type="term" value="F:serine-type endopeptidase activity"/>
    <property type="evidence" value="ECO:0007669"/>
    <property type="project" value="UniProtKB-UniRule"/>
</dbReference>
<evidence type="ECO:0000313" key="18">
    <source>
        <dbReference type="Proteomes" id="UP000036403"/>
    </source>
</evidence>
<comment type="function">
    <text evidence="11">ATP-dependent serine protease that mediates the selective degradation of misfolded, unassembled or oxidatively damaged polypeptides as well as certain short-lived regulatory proteins in the mitochondrial matrix. May also have a chaperone function in the assembly of inner membrane protein complexes. Participates in the regulation of mitochondrial gene expression and in the maintenance of the integrity of the mitochondrial genome. Binds to mitochondrial DNA in a site-specific manner.</text>
</comment>
<dbReference type="CDD" id="cd19500">
    <property type="entry name" value="RecA-like_Lon"/>
    <property type="match status" value="1"/>
</dbReference>
<keyword evidence="18" id="KW-1185">Reference proteome</keyword>
<keyword evidence="2 11" id="KW-0645">Protease</keyword>
<keyword evidence="6 11" id="KW-0067">ATP-binding</keyword>
<dbReference type="GO" id="GO:0005759">
    <property type="term" value="C:mitochondrial matrix"/>
    <property type="evidence" value="ECO:0007669"/>
    <property type="project" value="UniProtKB-SubCell"/>
</dbReference>
<evidence type="ECO:0000256" key="6">
    <source>
        <dbReference type="ARBA" id="ARBA00022840"/>
    </source>
</evidence>
<dbReference type="EMBL" id="LBMM01005390">
    <property type="protein sequence ID" value="KMQ91560.1"/>
    <property type="molecule type" value="Genomic_DNA"/>
</dbReference>
<dbReference type="InterPro" id="IPR003593">
    <property type="entry name" value="AAA+_ATPase"/>
</dbReference>
<dbReference type="SUPFAM" id="SSF54211">
    <property type="entry name" value="Ribosomal protein S5 domain 2-like"/>
    <property type="match status" value="1"/>
</dbReference>
<evidence type="ECO:0000256" key="14">
    <source>
        <dbReference type="SAM" id="MobiDB-lite"/>
    </source>
</evidence>
<protein>
    <recommendedName>
        <fullName evidence="11">Lon protease homolog, mitochondrial</fullName>
        <ecNumber evidence="11">3.4.21.53</ecNumber>
    </recommendedName>
</protein>
<dbReference type="GO" id="GO:0007005">
    <property type="term" value="P:mitochondrion organization"/>
    <property type="evidence" value="ECO:0007669"/>
    <property type="project" value="TreeGrafter"/>
</dbReference>
<dbReference type="Pfam" id="PF02190">
    <property type="entry name" value="LON_substr_bdg"/>
    <property type="match status" value="1"/>
</dbReference>
<keyword evidence="4 11" id="KW-0378">Hydrolase</keyword>
<dbReference type="InterPro" id="IPR027417">
    <property type="entry name" value="P-loop_NTPase"/>
</dbReference>
<dbReference type="SUPFAM" id="SSF88697">
    <property type="entry name" value="PUA domain-like"/>
    <property type="match status" value="1"/>
</dbReference>
<evidence type="ECO:0000256" key="8">
    <source>
        <dbReference type="ARBA" id="ARBA00023125"/>
    </source>
</evidence>
<dbReference type="InterPro" id="IPR054594">
    <property type="entry name" value="Lon_lid"/>
</dbReference>
<dbReference type="FunFam" id="1.20.5.5270:FF:000001">
    <property type="entry name" value="Lon protease homolog, mitochondrial"/>
    <property type="match status" value="1"/>
</dbReference>
<dbReference type="Pfam" id="PF00004">
    <property type="entry name" value="AAA"/>
    <property type="match status" value="1"/>
</dbReference>
<dbReference type="PANTHER" id="PTHR43718:SF2">
    <property type="entry name" value="LON PROTEASE HOMOLOG, MITOCHONDRIAL"/>
    <property type="match status" value="1"/>
</dbReference>
<keyword evidence="7" id="KW-0809">Transit peptide</keyword>
<dbReference type="Proteomes" id="UP000036403">
    <property type="component" value="Unassembled WGS sequence"/>
</dbReference>
<evidence type="ECO:0000313" key="17">
    <source>
        <dbReference type="EMBL" id="KMQ91560.1"/>
    </source>
</evidence>
<evidence type="ECO:0000256" key="10">
    <source>
        <dbReference type="ARBA" id="ARBA00050665"/>
    </source>
</evidence>
<comment type="similarity">
    <text evidence="11 12 13">Belongs to the peptidase S16 family.</text>
</comment>
<keyword evidence="8 11" id="KW-0238">DNA-binding</keyword>
<evidence type="ECO:0000256" key="7">
    <source>
        <dbReference type="ARBA" id="ARBA00022946"/>
    </source>
</evidence>
<dbReference type="InterPro" id="IPR008268">
    <property type="entry name" value="Peptidase_S16_AS"/>
</dbReference>
<dbReference type="Pfam" id="PF05362">
    <property type="entry name" value="Lon_C"/>
    <property type="match status" value="1"/>
</dbReference>
<evidence type="ECO:0000256" key="3">
    <source>
        <dbReference type="ARBA" id="ARBA00022741"/>
    </source>
</evidence>
<comment type="catalytic activity">
    <reaction evidence="10 11">
        <text>Hydrolysis of proteins in presence of ATP.</text>
        <dbReference type="EC" id="3.4.21.53"/>
    </reaction>
</comment>
<dbReference type="GO" id="GO:0043565">
    <property type="term" value="F:sequence-specific DNA binding"/>
    <property type="evidence" value="ECO:0007669"/>
    <property type="project" value="UniProtKB-UniRule"/>
</dbReference>
<evidence type="ECO:0000256" key="5">
    <source>
        <dbReference type="ARBA" id="ARBA00022825"/>
    </source>
</evidence>
<dbReference type="Gene3D" id="3.30.230.10">
    <property type="match status" value="1"/>
</dbReference>
<dbReference type="InterPro" id="IPR015947">
    <property type="entry name" value="PUA-like_sf"/>
</dbReference>
<organism evidence="17 18">
    <name type="scientific">Lasius niger</name>
    <name type="common">Black garden ant</name>
    <dbReference type="NCBI Taxonomy" id="67767"/>
    <lineage>
        <taxon>Eukaryota</taxon>
        <taxon>Metazoa</taxon>
        <taxon>Ecdysozoa</taxon>
        <taxon>Arthropoda</taxon>
        <taxon>Hexapoda</taxon>
        <taxon>Insecta</taxon>
        <taxon>Pterygota</taxon>
        <taxon>Neoptera</taxon>
        <taxon>Endopterygota</taxon>
        <taxon>Hymenoptera</taxon>
        <taxon>Apocrita</taxon>
        <taxon>Aculeata</taxon>
        <taxon>Formicoidea</taxon>
        <taxon>Formicidae</taxon>
        <taxon>Formicinae</taxon>
        <taxon>Lasius</taxon>
        <taxon>Lasius</taxon>
    </lineage>
</organism>
<dbReference type="PaxDb" id="67767-A0A0J7NG97"/>
<keyword evidence="9 11" id="KW-0496">Mitochondrion</keyword>
<feature type="compositionally biased region" description="Polar residues" evidence="14">
    <location>
        <begin position="289"/>
        <end position="301"/>
    </location>
</feature>
<dbReference type="NCBIfam" id="TIGR00763">
    <property type="entry name" value="lon"/>
    <property type="match status" value="1"/>
</dbReference>
<dbReference type="InterPro" id="IPR008269">
    <property type="entry name" value="Lon_proteolytic"/>
</dbReference>
<dbReference type="GO" id="GO:0016887">
    <property type="term" value="F:ATP hydrolysis activity"/>
    <property type="evidence" value="ECO:0007669"/>
    <property type="project" value="UniProtKB-UniRule"/>
</dbReference>
<dbReference type="GO" id="GO:0004176">
    <property type="term" value="F:ATP-dependent peptidase activity"/>
    <property type="evidence" value="ECO:0007669"/>
    <property type="project" value="UniProtKB-UniRule"/>
</dbReference>
<dbReference type="PROSITE" id="PS51787">
    <property type="entry name" value="LON_N"/>
    <property type="match status" value="1"/>
</dbReference>
<dbReference type="SMART" id="SM00382">
    <property type="entry name" value="AAA"/>
    <property type="match status" value="1"/>
</dbReference>
<accession>A0A0J7NG97</accession>
<dbReference type="InterPro" id="IPR014721">
    <property type="entry name" value="Ribsml_uS5_D2-typ_fold_subgr"/>
</dbReference>
<dbReference type="GO" id="GO:0051131">
    <property type="term" value="P:chaperone-mediated protein complex assembly"/>
    <property type="evidence" value="ECO:0007669"/>
    <property type="project" value="UniProtKB-UniRule"/>
</dbReference>
<keyword evidence="3 11" id="KW-0547">Nucleotide-binding</keyword>
<dbReference type="InterPro" id="IPR003959">
    <property type="entry name" value="ATPase_AAA_core"/>
</dbReference>
<dbReference type="HAMAP" id="MF_03120">
    <property type="entry name" value="lonm_euk"/>
    <property type="match status" value="1"/>
</dbReference>
<dbReference type="PROSITE" id="PS01046">
    <property type="entry name" value="LON_SER"/>
    <property type="match status" value="1"/>
</dbReference>
<gene>
    <name evidence="17" type="ORF">RF55_8557</name>
</gene>
<comment type="subcellular location">
    <subcellularLocation>
        <location evidence="1 11">Mitochondrion matrix</location>
    </subcellularLocation>
</comment>
<dbReference type="InterPro" id="IPR027065">
    <property type="entry name" value="Lon_Prtase"/>
</dbReference>
<feature type="active site" evidence="11 12">
    <location>
        <position position="885"/>
    </location>
</feature>
<comment type="subunit">
    <text evidence="11">Homohexamer or homoheptamer. Organized in a ring with a central cavity.</text>
</comment>
<evidence type="ECO:0000256" key="13">
    <source>
        <dbReference type="RuleBase" id="RU000591"/>
    </source>
</evidence>
<dbReference type="Gene3D" id="1.10.8.60">
    <property type="match status" value="1"/>
</dbReference>
<comment type="caution">
    <text evidence="17">The sequence shown here is derived from an EMBL/GenBank/DDBJ whole genome shotgun (WGS) entry which is preliminary data.</text>
</comment>
<evidence type="ECO:0000256" key="9">
    <source>
        <dbReference type="ARBA" id="ARBA00023128"/>
    </source>
</evidence>
<evidence type="ECO:0000259" key="16">
    <source>
        <dbReference type="PROSITE" id="PS51787"/>
    </source>
</evidence>
<sequence>MRLVTAVNVKLLPILRQHNAIARSFCKNRPSSDLRTPLPVCVRPQLARTEYFGGRLLRNTRGRRIHPAVVSVRFFATKRYSNRVPPSDGNGDQPGDYSASLPATVVVPEVWPNVPVIAINRNPVFPRFIKLIEISNPVLIDLIRRKIKLNQPYVGVFLKKTEENEAEIVENLDDIYSIGTFAQVHEVQDLGNRLRLVIMAHRRIKIVNQIFDDPNPKSEHKMKLTFPLLNATITVPVDDTLNSGKISRRSLRKKMENRVLEKIEKVDEMGAQSTEVKPPIDSSEKSTEKPSNSSAPQTGSQPILMVEVVNVTHEKFKQTEEIKALTQELIKTIRDIISMNPLYREALQQMLHQGQKVVDNPVYLSDLGAALTGADAQELQQVLEEMDILKRLRLSLALLKKEYELSKLQQKIGREVEEKVKQQHRKYILHEQLKVIKKELGLEKDDKDAIEEKYRERIRQKTVPKPVMDVLEEELNKLSFLESHSSEFNVTRNYLDWLTSMPWGVTSTENLNLQDAIKILDEDHYGMEDIKKRILEFIAVSQLKGSTQGKILCFHGPPGVGKTSIAKSISRALNREYFRFSVGGMTDVAEIKGHRRTYVGAMPGKVIQCLKKTKTENPLILIDEVDKIGKGHQGDPASALLEMLDPEQNVNFLDHYLDVPVDLSKVLFICTANVIDTIPEPLRDRMEMIDMSGYVAEEKLAIAKQYLVPQARNECGLSNDQINIQDNALTTLIKSYCRESGVRNLQKHIEKVHRKVAFKVVKKEADKVDVSAINLHEFVGKPVFTHDRMYEVTPAGVVMGLAWTAMGGSTLFIESAVRKPTGGKKAEGTFEVTGHLGDVMKESIHIAMTVARNHLKQEDPSNAFLYDSHLHIHVPEGATPKDGPSAGVTIATALLSLAKNQAIRQNVAMTGELSLIGKVLPVGGIKEKTIAAKRVDVKCIILPEENKKDFNDLPKYITDGLEVHFASTFDDVYRICFAQTHETNSLQSAKPISTHISATESIFG</sequence>
<dbReference type="Pfam" id="PF22667">
    <property type="entry name" value="Lon_lid"/>
    <property type="match status" value="1"/>
</dbReference>
<evidence type="ECO:0000259" key="15">
    <source>
        <dbReference type="PROSITE" id="PS51786"/>
    </source>
</evidence>
<dbReference type="Gene3D" id="3.40.50.300">
    <property type="entry name" value="P-loop containing nucleotide triphosphate hydrolases"/>
    <property type="match status" value="1"/>
</dbReference>
<dbReference type="GO" id="GO:0034599">
    <property type="term" value="P:cellular response to oxidative stress"/>
    <property type="evidence" value="ECO:0007669"/>
    <property type="project" value="UniProtKB-UniRule"/>
</dbReference>
<dbReference type="OrthoDB" id="2411602at2759"/>
<dbReference type="STRING" id="67767.A0A0J7NG97"/>
<dbReference type="FunFam" id="3.30.230.10:FF:000015">
    <property type="entry name" value="Lon protease homolog, mitochondrial"/>
    <property type="match status" value="1"/>
</dbReference>
<keyword evidence="5 11" id="KW-0720">Serine protease</keyword>
<dbReference type="FunFam" id="1.10.8.60:FF:000043">
    <property type="entry name" value="Lon protease homolog, mitochondrial"/>
    <property type="match status" value="1"/>
</dbReference>
<dbReference type="PRINTS" id="PR00830">
    <property type="entry name" value="ENDOLAPTASE"/>
</dbReference>
<evidence type="ECO:0000256" key="4">
    <source>
        <dbReference type="ARBA" id="ARBA00022801"/>
    </source>
</evidence>
<dbReference type="SMART" id="SM00464">
    <property type="entry name" value="LON"/>
    <property type="match status" value="1"/>
</dbReference>
<evidence type="ECO:0000256" key="1">
    <source>
        <dbReference type="ARBA" id="ARBA00004305"/>
    </source>
</evidence>
<dbReference type="InterPro" id="IPR020568">
    <property type="entry name" value="Ribosomal_Su5_D2-typ_SF"/>
</dbReference>
<dbReference type="GO" id="GO:0006515">
    <property type="term" value="P:protein quality control for misfolded or incompletely synthesized proteins"/>
    <property type="evidence" value="ECO:0007669"/>
    <property type="project" value="UniProtKB-UniRule"/>
</dbReference>
<dbReference type="GO" id="GO:0070407">
    <property type="term" value="P:oxidation-dependent protein catabolic process"/>
    <property type="evidence" value="ECO:0007669"/>
    <property type="project" value="UniProtKB-UniRule"/>
</dbReference>
<dbReference type="AlphaFoldDB" id="A0A0J7NG97"/>
<dbReference type="Gene3D" id="2.30.130.40">
    <property type="entry name" value="LON domain-like"/>
    <property type="match status" value="1"/>
</dbReference>
<reference evidence="17 18" key="1">
    <citation type="submission" date="2015-04" db="EMBL/GenBank/DDBJ databases">
        <title>Lasius niger genome sequencing.</title>
        <authorList>
            <person name="Konorov E.A."/>
            <person name="Nikitin M.A."/>
            <person name="Kirill M.V."/>
            <person name="Chang P."/>
        </authorList>
    </citation>
    <scope>NUCLEOTIDE SEQUENCE [LARGE SCALE GENOMIC DNA]</scope>
    <source>
        <tissue evidence="17">Whole</tissue>
    </source>
</reference>
<dbReference type="Gene3D" id="1.20.5.5270">
    <property type="match status" value="1"/>
</dbReference>
<dbReference type="InterPro" id="IPR046336">
    <property type="entry name" value="Lon_prtase_N_sf"/>
</dbReference>